<proteinExistence type="predicted"/>
<sequence length="165" mass="18816">MIIERWNEDRACLVVCRSAGLYEPRCREAHCVGRIISLYKGLVAAELLPFQTPEKHALTEDRMMPKHKGHRFICGRHVLDFEICIKNMSNEKNNNNKRNHNKAMSAVFDVFMLHISSLAKTQSGFMPEKISASIEGGHFFLGIGSNFCRKRQKIVVRVGKSSLLK</sequence>
<evidence type="ECO:0000313" key="1">
    <source>
        <dbReference type="EMBL" id="GIY84704.1"/>
    </source>
</evidence>
<gene>
    <name evidence="1" type="ORF">CEXT_729571</name>
</gene>
<protein>
    <submittedName>
        <fullName evidence="1">Uncharacterized protein</fullName>
    </submittedName>
</protein>
<dbReference type="Proteomes" id="UP001054945">
    <property type="component" value="Unassembled WGS sequence"/>
</dbReference>
<comment type="caution">
    <text evidence="1">The sequence shown here is derived from an EMBL/GenBank/DDBJ whole genome shotgun (WGS) entry which is preliminary data.</text>
</comment>
<accession>A0AAV4WSA2</accession>
<organism evidence="1 2">
    <name type="scientific">Caerostris extrusa</name>
    <name type="common">Bark spider</name>
    <name type="synonym">Caerostris bankana</name>
    <dbReference type="NCBI Taxonomy" id="172846"/>
    <lineage>
        <taxon>Eukaryota</taxon>
        <taxon>Metazoa</taxon>
        <taxon>Ecdysozoa</taxon>
        <taxon>Arthropoda</taxon>
        <taxon>Chelicerata</taxon>
        <taxon>Arachnida</taxon>
        <taxon>Araneae</taxon>
        <taxon>Araneomorphae</taxon>
        <taxon>Entelegynae</taxon>
        <taxon>Araneoidea</taxon>
        <taxon>Araneidae</taxon>
        <taxon>Caerostris</taxon>
    </lineage>
</organism>
<reference evidence="1 2" key="1">
    <citation type="submission" date="2021-06" db="EMBL/GenBank/DDBJ databases">
        <title>Caerostris extrusa draft genome.</title>
        <authorList>
            <person name="Kono N."/>
            <person name="Arakawa K."/>
        </authorList>
    </citation>
    <scope>NUCLEOTIDE SEQUENCE [LARGE SCALE GENOMIC DNA]</scope>
</reference>
<dbReference type="AlphaFoldDB" id="A0AAV4WSA2"/>
<name>A0AAV4WSA2_CAEEX</name>
<dbReference type="EMBL" id="BPLR01016546">
    <property type="protein sequence ID" value="GIY84704.1"/>
    <property type="molecule type" value="Genomic_DNA"/>
</dbReference>
<keyword evidence="2" id="KW-1185">Reference proteome</keyword>
<evidence type="ECO:0000313" key="2">
    <source>
        <dbReference type="Proteomes" id="UP001054945"/>
    </source>
</evidence>